<evidence type="ECO:0000313" key="4">
    <source>
        <dbReference type="EMBL" id="KAK8863383.1"/>
    </source>
</evidence>
<keyword evidence="2" id="KW-0472">Membrane</keyword>
<dbReference type="EMBL" id="JAPCWZ010000005">
    <property type="protein sequence ID" value="KAK8863383.1"/>
    <property type="molecule type" value="Genomic_DNA"/>
</dbReference>
<feature type="transmembrane region" description="Helical" evidence="2">
    <location>
        <begin position="17"/>
        <end position="36"/>
    </location>
</feature>
<dbReference type="PANTHER" id="PTHR48081:SF8">
    <property type="entry name" value="ALPHA_BETA HYDROLASE FOLD-3 DOMAIN-CONTAINING PROTEIN-RELATED"/>
    <property type="match status" value="1"/>
</dbReference>
<reference evidence="4 5" key="1">
    <citation type="journal article" date="2024" name="IMA Fungus">
        <title>Apiospora arundinis, a panoply of carbohydrate-active enzymes and secondary metabolites.</title>
        <authorList>
            <person name="Sorensen T."/>
            <person name="Petersen C."/>
            <person name="Muurmann A.T."/>
            <person name="Christiansen J.V."/>
            <person name="Brundto M.L."/>
            <person name="Overgaard C.K."/>
            <person name="Boysen A.T."/>
            <person name="Wollenberg R.D."/>
            <person name="Larsen T.O."/>
            <person name="Sorensen J.L."/>
            <person name="Nielsen K.L."/>
            <person name="Sondergaard T.E."/>
        </authorList>
    </citation>
    <scope>NUCLEOTIDE SEQUENCE [LARGE SCALE GENOMIC DNA]</scope>
    <source>
        <strain evidence="4 5">AAU 773</strain>
    </source>
</reference>
<dbReference type="PANTHER" id="PTHR48081">
    <property type="entry name" value="AB HYDROLASE SUPERFAMILY PROTEIN C4A8.06C"/>
    <property type="match status" value="1"/>
</dbReference>
<feature type="domain" description="Alpha/beta hydrolase fold-3" evidence="3">
    <location>
        <begin position="151"/>
        <end position="363"/>
    </location>
</feature>
<keyword evidence="2" id="KW-1133">Transmembrane helix</keyword>
<dbReference type="Gene3D" id="3.40.50.1820">
    <property type="entry name" value="alpha/beta hydrolase"/>
    <property type="match status" value="1"/>
</dbReference>
<keyword evidence="1 4" id="KW-0378">Hydrolase</keyword>
<dbReference type="SUPFAM" id="SSF53474">
    <property type="entry name" value="alpha/beta-Hydrolases"/>
    <property type="match status" value="1"/>
</dbReference>
<organism evidence="4 5">
    <name type="scientific">Apiospora arundinis</name>
    <dbReference type="NCBI Taxonomy" id="335852"/>
    <lineage>
        <taxon>Eukaryota</taxon>
        <taxon>Fungi</taxon>
        <taxon>Dikarya</taxon>
        <taxon>Ascomycota</taxon>
        <taxon>Pezizomycotina</taxon>
        <taxon>Sordariomycetes</taxon>
        <taxon>Xylariomycetidae</taxon>
        <taxon>Amphisphaeriales</taxon>
        <taxon>Apiosporaceae</taxon>
        <taxon>Apiospora</taxon>
    </lineage>
</organism>
<dbReference type="InterPro" id="IPR050300">
    <property type="entry name" value="GDXG_lipolytic_enzyme"/>
</dbReference>
<dbReference type="InterPro" id="IPR029058">
    <property type="entry name" value="AB_hydrolase_fold"/>
</dbReference>
<evidence type="ECO:0000256" key="1">
    <source>
        <dbReference type="ARBA" id="ARBA00022801"/>
    </source>
</evidence>
<dbReference type="Proteomes" id="UP001390339">
    <property type="component" value="Unassembled WGS sequence"/>
</dbReference>
<proteinExistence type="predicted"/>
<dbReference type="InterPro" id="IPR013094">
    <property type="entry name" value="AB_hydrolase_3"/>
</dbReference>
<comment type="caution">
    <text evidence="4">The sequence shown here is derived from an EMBL/GenBank/DDBJ whole genome shotgun (WGS) entry which is preliminary data.</text>
</comment>
<accession>A0ABR2IJN4</accession>
<protein>
    <submittedName>
        <fullName evidence="4">Alpha/Beta hydrolase protein</fullName>
    </submittedName>
</protein>
<name>A0ABR2IJN4_9PEZI</name>
<dbReference type="Pfam" id="PF07859">
    <property type="entry name" value="Abhydrolase_3"/>
    <property type="match status" value="1"/>
</dbReference>
<gene>
    <name evidence="4" type="ORF">PGQ11_009618</name>
</gene>
<evidence type="ECO:0000259" key="3">
    <source>
        <dbReference type="Pfam" id="PF07859"/>
    </source>
</evidence>
<keyword evidence="2" id="KW-0812">Transmembrane</keyword>
<keyword evidence="5" id="KW-1185">Reference proteome</keyword>
<sequence length="388" mass="42287">MSNTSIATIWSSQPYRALYTVGFVFFTIPHLLYLSLRYAIPPLRSVPHWSWRVSIGAAMLRALFRYVAATRNQQFLTKFHGKCEGRYALIQPPDAALFRGALGAPAAAAKPAPVEAVWHPAALMIPGGTTTTTTTTAAATDGSGPRRHRVIVYASGGALVLGSDPDVNAKVVLDIATENFGATHVLCMQYRPASDEHPFPAAVQDFFTTYQHVLDLGVAPGDIVFMGDSAGGNIVLAALRYLALHDFPQPAGAAVFSPWVDVTVDGVQKYSQSIAPRYDILDAELLEWGVEAYRPKGKTLTTEEEGYVAPVNHPFRLATRLFIDSGSMDGFYESISIFARQMADIEGNQVRFHTGEGLPHDYFLTYPVLGTKDEACAVLREAREFISG</sequence>
<evidence type="ECO:0000256" key="2">
    <source>
        <dbReference type="SAM" id="Phobius"/>
    </source>
</evidence>
<dbReference type="GO" id="GO:0016787">
    <property type="term" value="F:hydrolase activity"/>
    <property type="evidence" value="ECO:0007669"/>
    <property type="project" value="UniProtKB-KW"/>
</dbReference>
<evidence type="ECO:0000313" key="5">
    <source>
        <dbReference type="Proteomes" id="UP001390339"/>
    </source>
</evidence>